<dbReference type="OrthoDB" id="4083712at2759"/>
<dbReference type="Pfam" id="PF13093">
    <property type="entry name" value="FTA4"/>
    <property type="match status" value="1"/>
</dbReference>
<reference evidence="1 3" key="1">
    <citation type="journal article" date="2016" name="PLoS ONE">
        <title>Sequence Assembly of Yarrowia lipolytica Strain W29/CLIB89 Shows Transposable Element Diversity.</title>
        <authorList>
            <person name="Magnan C."/>
            <person name="Yu J."/>
            <person name="Chang I."/>
            <person name="Jahn E."/>
            <person name="Kanomata Y."/>
            <person name="Wu J."/>
            <person name="Zeller M."/>
            <person name="Oakes M."/>
            <person name="Baldi P."/>
            <person name="Sandmeyer S."/>
        </authorList>
    </citation>
    <scope>NUCLEOTIDE SEQUENCE [LARGE SCALE GENOMIC DNA]</scope>
    <source>
        <strain evidence="1">CLIB89</strain>
        <strain evidence="3">CLIB89(W29)</strain>
    </source>
</reference>
<dbReference type="InterPro" id="IPR025207">
    <property type="entry name" value="Sim4_Fta4"/>
</dbReference>
<evidence type="ECO:0000313" key="1">
    <source>
        <dbReference type="EMBL" id="AOW06303.1"/>
    </source>
</evidence>
<dbReference type="Proteomes" id="UP000182444">
    <property type="component" value="Chromosome 1E"/>
</dbReference>
<dbReference type="VEuPathDB" id="FungiDB:YALI0_E32659g"/>
<sequence length="278" mass="31326">MSEIRPFINQQVQILSTPLTLGPKGRKAIVNIIDNDPELTKAKRAGILRGVEKMVENVNAAVREHNQQVLNKQGIHYVSTKCENILTEYIASLDDEDVLDRYPLDPYVQLVSEKRSNNAGLEEDNEDKGNRDILGEIQSLPVEKLFDIVPLLPTERDASSVSRLSDSVKTRYIETFKRLSLACDTYNTTLHRAQALKELSCTAQFLEHPQESIHPNLPVRRSALLDEMSRLRSLVSHIVALVERDPSGKSLDELKRILSKAEPESVERQLNALLGQTI</sequence>
<name>A0A1D8NL27_YARLL</name>
<accession>A0A1D8NL27</accession>
<dbReference type="EMBL" id="CP017557">
    <property type="protein sequence ID" value="AOW06303.1"/>
    <property type="molecule type" value="Genomic_DNA"/>
</dbReference>
<dbReference type="KEGG" id="yli:2911800"/>
<evidence type="ECO:0000313" key="3">
    <source>
        <dbReference type="Proteomes" id="UP000182444"/>
    </source>
</evidence>
<dbReference type="GO" id="GO:0031511">
    <property type="term" value="C:Mis6-Sim4 complex"/>
    <property type="evidence" value="ECO:0007669"/>
    <property type="project" value="InterPro"/>
</dbReference>
<dbReference type="VEuPathDB" id="FungiDB:YALI1_E38692g"/>
<dbReference type="EMBL" id="KZ859133">
    <property type="protein sequence ID" value="RDW22923.1"/>
    <property type="molecule type" value="Genomic_DNA"/>
</dbReference>
<organism evidence="1 3">
    <name type="scientific">Yarrowia lipolytica</name>
    <name type="common">Candida lipolytica</name>
    <dbReference type="NCBI Taxonomy" id="4952"/>
    <lineage>
        <taxon>Eukaryota</taxon>
        <taxon>Fungi</taxon>
        <taxon>Dikarya</taxon>
        <taxon>Ascomycota</taxon>
        <taxon>Saccharomycotina</taxon>
        <taxon>Dipodascomycetes</taxon>
        <taxon>Dipodascales</taxon>
        <taxon>Dipodascales incertae sedis</taxon>
        <taxon>Yarrowia</taxon>
    </lineage>
</organism>
<protein>
    <submittedName>
        <fullName evidence="2">Kinetochore Sim4 complex subunit Fta4</fullName>
    </submittedName>
</protein>
<evidence type="ECO:0000313" key="4">
    <source>
        <dbReference type="Proteomes" id="UP000256601"/>
    </source>
</evidence>
<reference evidence="2 4" key="2">
    <citation type="submission" date="2018-07" db="EMBL/GenBank/DDBJ databases">
        <title>Draft Genome Assemblies for Five Robust Yarrowia lipolytica Strains Exhibiting High Lipid Production and Pentose Sugar Utilization and Sugar Alcohol Secretion from Undetoxified Lignocellulosic Biomass Hydrolysates.</title>
        <authorList>
            <consortium name="DOE Joint Genome Institute"/>
            <person name="Walker C."/>
            <person name="Ryu S."/>
            <person name="Na H."/>
            <person name="Zane M."/>
            <person name="LaButti K."/>
            <person name="Lipzen A."/>
            <person name="Haridas S."/>
            <person name="Barry K."/>
            <person name="Grigoriev I.V."/>
            <person name="Quarterman J."/>
            <person name="Slininger P."/>
            <person name="Dien B."/>
            <person name="Trinh C.T."/>
        </authorList>
    </citation>
    <scope>NUCLEOTIDE SEQUENCE [LARGE SCALE GENOMIC DNA]</scope>
    <source>
        <strain evidence="2 4">YB392</strain>
    </source>
</reference>
<dbReference type="Proteomes" id="UP000256601">
    <property type="component" value="Unassembled WGS sequence"/>
</dbReference>
<evidence type="ECO:0000313" key="2">
    <source>
        <dbReference type="EMBL" id="RDW22923.1"/>
    </source>
</evidence>
<gene>
    <name evidence="2" type="ORF">B0I71DRAFT_136789</name>
    <name evidence="1" type="ORF">YALI1_E38692g</name>
</gene>
<proteinExistence type="predicted"/>
<dbReference type="AlphaFoldDB" id="A0A1D8NL27"/>